<evidence type="ECO:0000256" key="2">
    <source>
        <dbReference type="ARBA" id="ARBA00023125"/>
    </source>
</evidence>
<reference evidence="6" key="1">
    <citation type="submission" date="2016-04" db="EMBL/GenBank/DDBJ databases">
        <authorList>
            <person name="Chen L."/>
            <person name="Zhuang W."/>
            <person name="Wang G."/>
        </authorList>
    </citation>
    <scope>NUCLEOTIDE SEQUENCE [LARGE SCALE GENOMIC DNA]</scope>
    <source>
        <strain evidence="6">208</strain>
    </source>
</reference>
<dbReference type="InterPro" id="IPR018060">
    <property type="entry name" value="HTH_AraC"/>
</dbReference>
<evidence type="ECO:0000256" key="3">
    <source>
        <dbReference type="ARBA" id="ARBA00023163"/>
    </source>
</evidence>
<proteinExistence type="predicted"/>
<dbReference type="PANTHER" id="PTHR43280:SF32">
    <property type="entry name" value="TRANSCRIPTIONAL REGULATORY PROTEIN"/>
    <property type="match status" value="1"/>
</dbReference>
<feature type="domain" description="HTH araC/xylS-type" evidence="4">
    <location>
        <begin position="183"/>
        <end position="281"/>
    </location>
</feature>
<dbReference type="Gene3D" id="1.10.10.60">
    <property type="entry name" value="Homeodomain-like"/>
    <property type="match status" value="1"/>
</dbReference>
<dbReference type="GO" id="GO:0003700">
    <property type="term" value="F:DNA-binding transcription factor activity"/>
    <property type="evidence" value="ECO:0007669"/>
    <property type="project" value="InterPro"/>
</dbReference>
<name>A0A1V9FKI7_9BACT</name>
<protein>
    <submittedName>
        <fullName evidence="5">AraC family transcriptional regulator</fullName>
    </submittedName>
</protein>
<dbReference type="PANTHER" id="PTHR43280">
    <property type="entry name" value="ARAC-FAMILY TRANSCRIPTIONAL REGULATOR"/>
    <property type="match status" value="1"/>
</dbReference>
<keyword evidence="3" id="KW-0804">Transcription</keyword>
<keyword evidence="6" id="KW-1185">Reference proteome</keyword>
<dbReference type="InterPro" id="IPR009057">
    <property type="entry name" value="Homeodomain-like_sf"/>
</dbReference>
<keyword evidence="2" id="KW-0238">DNA-binding</keyword>
<dbReference type="Proteomes" id="UP000192276">
    <property type="component" value="Unassembled WGS sequence"/>
</dbReference>
<dbReference type="RefSeq" id="WP_207625770.1">
    <property type="nucleotide sequence ID" value="NZ_LWBP01000187.1"/>
</dbReference>
<gene>
    <name evidence="5" type="ORF">A4R26_22475</name>
</gene>
<organism evidence="5 6">
    <name type="scientific">Niastella populi</name>
    <dbReference type="NCBI Taxonomy" id="550983"/>
    <lineage>
        <taxon>Bacteria</taxon>
        <taxon>Pseudomonadati</taxon>
        <taxon>Bacteroidota</taxon>
        <taxon>Chitinophagia</taxon>
        <taxon>Chitinophagales</taxon>
        <taxon>Chitinophagaceae</taxon>
        <taxon>Niastella</taxon>
    </lineage>
</organism>
<evidence type="ECO:0000313" key="6">
    <source>
        <dbReference type="Proteomes" id="UP000192276"/>
    </source>
</evidence>
<dbReference type="EMBL" id="LWBP01000187">
    <property type="protein sequence ID" value="OQP58736.1"/>
    <property type="molecule type" value="Genomic_DNA"/>
</dbReference>
<dbReference type="GO" id="GO:0043565">
    <property type="term" value="F:sequence-specific DNA binding"/>
    <property type="evidence" value="ECO:0007669"/>
    <property type="project" value="InterPro"/>
</dbReference>
<evidence type="ECO:0000313" key="5">
    <source>
        <dbReference type="EMBL" id="OQP58736.1"/>
    </source>
</evidence>
<dbReference type="SMART" id="SM00342">
    <property type="entry name" value="HTH_ARAC"/>
    <property type="match status" value="1"/>
</dbReference>
<accession>A0A1V9FKI7</accession>
<dbReference type="Pfam" id="PF12833">
    <property type="entry name" value="HTH_18"/>
    <property type="match status" value="1"/>
</dbReference>
<dbReference type="AlphaFoldDB" id="A0A1V9FKI7"/>
<dbReference type="STRING" id="550983.A4R26_22475"/>
<dbReference type="PROSITE" id="PS01124">
    <property type="entry name" value="HTH_ARAC_FAMILY_2"/>
    <property type="match status" value="1"/>
</dbReference>
<evidence type="ECO:0000256" key="1">
    <source>
        <dbReference type="ARBA" id="ARBA00023015"/>
    </source>
</evidence>
<keyword evidence="1" id="KW-0805">Transcription regulation</keyword>
<evidence type="ECO:0000259" key="4">
    <source>
        <dbReference type="PROSITE" id="PS01124"/>
    </source>
</evidence>
<sequence length="289" mass="33695">MDKPMYVFESIYKKLGLQFVDQQTMQEIETGKYKPYIKVLYLPVGYTVTIDFRQFVTDTPSLFFINSNQHLSIDKPGAHEGYLIHYNRDFYCVQIHDVEVACDGLLFNNLQNMPMTRLNGDNSSIVDNIFRSIKEELRTVQAQQEEMLRIYLKQLIIFATRLWSAQQLGDLTNAPDPDTGFFRRFSLLVETHYKEKHAVADYAGIMGMAPKTLTQKLRRMNLAHPNEVIKDRIILEAKRLLIHTAMSAKQIAYHLGYDDPAYFNRLFTSKTGENTSDFRKKYNKGKMYN</sequence>
<dbReference type="SUPFAM" id="SSF46689">
    <property type="entry name" value="Homeodomain-like"/>
    <property type="match status" value="1"/>
</dbReference>
<comment type="caution">
    <text evidence="5">The sequence shown here is derived from an EMBL/GenBank/DDBJ whole genome shotgun (WGS) entry which is preliminary data.</text>
</comment>